<gene>
    <name evidence="2" type="ORF">CQA58_07415</name>
</gene>
<protein>
    <recommendedName>
        <fullName evidence="1">Autotransporter domain-containing protein</fullName>
    </recommendedName>
</protein>
<evidence type="ECO:0000313" key="3">
    <source>
        <dbReference type="Proteomes" id="UP000257045"/>
    </source>
</evidence>
<dbReference type="SMART" id="SM00869">
    <property type="entry name" value="Autotransporter"/>
    <property type="match status" value="1"/>
</dbReference>
<evidence type="ECO:0000313" key="2">
    <source>
        <dbReference type="EMBL" id="RDU69145.1"/>
    </source>
</evidence>
<dbReference type="PROSITE" id="PS51208">
    <property type="entry name" value="AUTOTRANSPORTER"/>
    <property type="match status" value="1"/>
</dbReference>
<feature type="domain" description="Autotransporter" evidence="1">
    <location>
        <begin position="3181"/>
        <end position="3449"/>
    </location>
</feature>
<proteinExistence type="predicted"/>
<accession>A0A3D8IW43</accession>
<comment type="caution">
    <text evidence="2">The sequence shown here is derived from an EMBL/GenBank/DDBJ whole genome shotgun (WGS) entry which is preliminary data.</text>
</comment>
<dbReference type="Proteomes" id="UP000257045">
    <property type="component" value="Unassembled WGS sequence"/>
</dbReference>
<dbReference type="InterPro" id="IPR018247">
    <property type="entry name" value="EF_Hand_1_Ca_BS"/>
</dbReference>
<dbReference type="EMBL" id="NXLV01000018">
    <property type="protein sequence ID" value="RDU69145.1"/>
    <property type="molecule type" value="Genomic_DNA"/>
</dbReference>
<dbReference type="SUPFAM" id="SSF103515">
    <property type="entry name" value="Autotransporter"/>
    <property type="match status" value="1"/>
</dbReference>
<evidence type="ECO:0000259" key="1">
    <source>
        <dbReference type="PROSITE" id="PS51208"/>
    </source>
</evidence>
<dbReference type="PROSITE" id="PS00018">
    <property type="entry name" value="EF_HAND_1"/>
    <property type="match status" value="1"/>
</dbReference>
<sequence>MVDLRTSRATIDYTQNPPFPNGGTWNTDTTINVNIDSVIRLSKANRIFQANNNANVVMNFNVITPTNAYDAKGIFTANSMSISFEGNGFFDITANISGNTDSQYANFIGMWDEGNKFTRISSRFRFQAQGNLANFINLYLGDYGNGKHYLNSPYIEIDMSGSSRTDEKYIIYNGATSTPSIYINANQSNTSQADNNANILKLTGSIYGGTSKLYAYFTNSQSFLKGNLRLANGNSIVSFSNGSSMSGNIIYQNNGNHSITFDNASFVGVVKSSDSTNRGSNSSITFTNTAGQTFGSNEGVVDSSYNGRVVGTFDLSANSTTRINGGALGDKGFFGSGTNNLTFDFKGNAKTNTTSTFTIGGGNANSVYILSGFQNSGSQTLDLSTGLSATDTLYKKIEQAGLKIAVDTQSDTAHNHLNGTLLFTHTNMQVGDSSNALFASKDNIVGTSNSLNNLTLGAMFGNATWVDSNNDGYITGNEIRANAGGTNYKLTNGSTTSGNGIDTNTSTGNIGSANDNIKKQIGFIFTDGSYDFGGDKQGYSGIINGGTNDSKYYFANAGYITRTQINNALGDLVLFNTAFRGDLGVSNDNVAIMLDFSNGKNGLRAEVGTDNANIVGAGSKNITFNFTGNTKAVKFEGAVVGDASKTDSTNSTADNQTAKYTMLNLVKYSQNGTMDGNGALRVESGRAGSKTLINALQESGLTNFDNPSGNGVNNKGYGQNSENTNISALSTSATTLALRGTSLNTTNLNFDSYKYDFVFGSNIGEVEGVTIEDSKLYGDIDLSSNANTGHSIILRGDSLGQDSATITFGASSVGSGASVFVYDDSTATRTATDKKTLKLSGLTQTNYLGSNSALNISNTNLEGDIWASNATSINLNFTNGNTWKMNTSGLYLASGSNIIVNGSMKTDIGNNPTLKLKIQSKQGDIQLINTGATLVLNTNIGYYNNLAKSFKLRGTSLKLVSNGSKLTGSLDTQSFDMVFAKGTNLQTNVSDNNSGYYNITDESLGADNYIAQSSANIKGFDTQSGFNLTFIGESAWENDSLSNWNNADRSSKLTLINASNTTAFDGSKIGTFFNRDSGGNAQITLQGTSLTNGNNLVKRSGSQGKLTFNLTFIKDSSMTSDGNYVTDKYGEELMTTNANGALSDSILKVAQSSLNGGIDFKGSNFNVLFVGDQAQSLNNSNVLKGGSASSVVTFRDSDLNAGNGTTNGSSLQNIKGTIAFDLSHANEDMQISGTLSNMFASDGRYQTKFGEARGDNLDSLTFNKLVFVSMDNVANANTLTSLKTNGNYFSDSDTFGNLSSADYSQIGYIKDLDTTKNSSLTLANNAVVALNGANTEIFFIGSDSHGFDTTDTNATKLGNSSGSTLTFIDAGNLKLENIINADSSGAQQGKGTINLIGTTNFDLGSDTTKTLTLYKAGTTRTTPTITGAGITINAIFTGSNVLGGTGVAVQESGVTDANSLGNIASNVNIGQAGEQTTYHLLFDYTEALKGKTNYGFGNYQVYQGNITGLTSNSVIKFKNAGYINQEQIANTQATILVDNTQIKGNFRGDYAILDFRNNNSAISGKILTSDNRETDSILSQKTLIFDLTGTTKTTFTDNIQAGYKIAPDYTDNGQSTLTFQNAPTLTLGDDSNATRGANANPSEFVKSLANDVGFSGIGSAKTTEDDFSTQKEASYILKGTKLVFQGTNITASNADKSITENTYELDLSFDYRDNNRGSTGLGETLKQATLTANSIAMGEYKSDSSKPLGLSLFFKDKGSLVADNNTLNVKLKENARFNLTAVSDNGAIGTLILSQNNGSTPTALSNVSKDSSLSIAEGSMSFVGNFSQSEDQPSGANAGEINASFNDTNKIYGTLAGRGVMNVTISGEGVFDSTEMTNYSFAKPTNSDVFIDTSNATGGTITLSHTSGSVGVKGKTYESSGTQSNFTSINLGNYVGNENNSLTLQGAFDIGSASLNLSGNQFVVTDDLFLKVNSGNSITLKDIQIAKPTNPQDGQQTTKTLSIGAIGGVSNFAVNLALTNLDPNLIVELTSTTRNANIADWGNKGVWNIRGTNIQLTTAFWAENNTNLKKFVFAKGSGTQTTTNSLTLDQLTTEDKINQSALSGNIITATGGSGDTENVRNVIMKNGEMTFIGKQSLAVSEANQKFDGTQGKITFGLYNTILKSGSVLLDNTNNDNHSNLGKTASIQDIATLRGTDTFNLSVSKMANTTGANNSTIDAIFVNGTTTAPTDGTDNSITGVRYINSSNSYASSYATSNAGGALSETKLKTLESKAYGNITLDNTVTATMKFIGENSHSFDGKTAVNNNGTANNLADDTFYYSQTSSDSNGANWKKIEINDEGIVTLGTDNLGSAIGANIALATLSGGNSSSRFDFDHTSVSLEQIKNAGGKTYVYNSNIVGNIAVSGLAQTPVDPDAPVLKPNEITPSTTLFFNAVMEEKKEGVAISTNAQELTQTAKSFIDSQFKNELGINLDLSTAHTLSNENLTNNSGYKLGTTTKQTNLVLIGKGSVSANGANGNGSAIDLSFLPDANNSANYAYTLISGGVIDSSVLDRVASQYEQDATIFGNSKVQLVDTYVIGARNYADTGFINTNLDHNQQSSWGGGETIEQYLIFNMGGKPNQLNKNGSTDVIVNTSAQSRYIFSNLGAKEVTFTTNMKNTLNTAMNNVAPSTKQVIGNDVKGYLGLRGVSVVGDIDESNNGVDIVFNSTSDTNANQGIAYKEWFDSSNTHHSKIIEGEKNLVSHGTDYKEDPNISGYAVLKASSGKNEVAIKGSANKDITFIGANSVEGGMNNLRIEGGSKDSNYTFYSVGTLGDIFLGNIGLQKSGTPQEATAGSFTFENSTINGAINVDQNETRTDNSANVLAFKNVNYSGALSGSLKKNLVFGANSNDITIKGGGDDSSYDFSALCGKSVSLDIDMSKSGTTYYASNIAGFESGDISLVGSLKLAKVFSEVEGNYSNTYTNSFAFNDNAKWTLTADSRVMSLSLSNSSTNYNLDLTSAPRSSSKAVSDDTSKDLRVLEVGSLSGNGGQVLLGTIIDSDNQANSKSDKIKASVITSGTTLYITAKDYSLNSGTFSTSDSEAIVLVSADTSYGEVKGAERKQGLSYVATALEHQVSVDGNTWSEATQENTSTSNTHRWVLSRFDTSTNQELVDESGFIISNPYRMLLIETNNLNKRMGDLRDNDYNHGAWIRVFNGSDSGEGSKNLYTNIQLGYDYGTPSIGAKNYSGVAFSTSIVDIDGNQYSGKANTYSVALYNAYIADSGLYVDTIGKYLYTDQKLSPNGSSDSSFGSHALSLGLEVGYRAYMGESNFYFETQAEAIGGVIFGVKDIAMGNIGGMNITGDLKTTLSLNTRIGIVQGYSLKTQSGFRADFRLGVSLVNESVNDNNSITLYDSITEASTSIANDTKAVLNVGTNLILTDQWRVYLDAERSFGGKRNVDYQANIGARFSFGDITKPLPKPEKPLPLKVGEKE</sequence>
<dbReference type="InterPro" id="IPR036709">
    <property type="entry name" value="Autotransporte_beta_dom_sf"/>
</dbReference>
<dbReference type="InterPro" id="IPR005546">
    <property type="entry name" value="Autotransporte_beta"/>
</dbReference>
<name>A0A3D8IW43_9HELI</name>
<reference evidence="2 3" key="1">
    <citation type="submission" date="2018-04" db="EMBL/GenBank/DDBJ databases">
        <title>Novel Campyloabacter and Helicobacter Species and Strains.</title>
        <authorList>
            <person name="Mannion A.J."/>
            <person name="Shen Z."/>
            <person name="Fox J.G."/>
        </authorList>
    </citation>
    <scope>NUCLEOTIDE SEQUENCE [LARGE SCALE GENOMIC DNA]</scope>
    <source>
        <strain evidence="2 3">MIT 04-9366</strain>
    </source>
</reference>
<organism evidence="2 3">
    <name type="scientific">Helicobacter brantae</name>
    <dbReference type="NCBI Taxonomy" id="375927"/>
    <lineage>
        <taxon>Bacteria</taxon>
        <taxon>Pseudomonadati</taxon>
        <taxon>Campylobacterota</taxon>
        <taxon>Epsilonproteobacteria</taxon>
        <taxon>Campylobacterales</taxon>
        <taxon>Helicobacteraceae</taxon>
        <taxon>Helicobacter</taxon>
    </lineage>
</organism>
<keyword evidence="3" id="KW-1185">Reference proteome</keyword>